<dbReference type="OrthoDB" id="3790651at2"/>
<feature type="transmembrane region" description="Helical" evidence="2">
    <location>
        <begin position="54"/>
        <end position="76"/>
    </location>
</feature>
<dbReference type="AlphaFoldDB" id="A0A316TJ64"/>
<reference evidence="3 4" key="1">
    <citation type="submission" date="2018-05" db="EMBL/GenBank/DDBJ databases">
        <title>Nocardioides silvaticus genome.</title>
        <authorList>
            <person name="Li C."/>
            <person name="Wang G."/>
        </authorList>
    </citation>
    <scope>NUCLEOTIDE SEQUENCE [LARGE SCALE GENOMIC DNA]</scope>
    <source>
        <strain evidence="3 4">CCTCC AB 2018079</strain>
    </source>
</reference>
<organism evidence="3 4">
    <name type="scientific">Nocardioides silvaticus</name>
    <dbReference type="NCBI Taxonomy" id="2201891"/>
    <lineage>
        <taxon>Bacteria</taxon>
        <taxon>Bacillati</taxon>
        <taxon>Actinomycetota</taxon>
        <taxon>Actinomycetes</taxon>
        <taxon>Propionibacteriales</taxon>
        <taxon>Nocardioidaceae</taxon>
        <taxon>Nocardioides</taxon>
    </lineage>
</organism>
<feature type="region of interest" description="Disordered" evidence="1">
    <location>
        <begin position="1"/>
        <end position="20"/>
    </location>
</feature>
<evidence type="ECO:0000256" key="2">
    <source>
        <dbReference type="SAM" id="Phobius"/>
    </source>
</evidence>
<gene>
    <name evidence="3" type="ORF">DJ010_03255</name>
</gene>
<evidence type="ECO:0000256" key="1">
    <source>
        <dbReference type="SAM" id="MobiDB-lite"/>
    </source>
</evidence>
<comment type="caution">
    <text evidence="3">The sequence shown here is derived from an EMBL/GenBank/DDBJ whole genome shotgun (WGS) entry which is preliminary data.</text>
</comment>
<keyword evidence="4" id="KW-1185">Reference proteome</keyword>
<sequence>MTEHETPLEERAKPPSGRHPVNVGHLVMGTAFVGLFVVWALVVSDTIELVDARWVLPLPWLVAGVVGLAATVLRNVGRRGSGAGKMSGWT</sequence>
<feature type="transmembrane region" description="Helical" evidence="2">
    <location>
        <begin position="21"/>
        <end position="42"/>
    </location>
</feature>
<name>A0A316TJ64_9ACTN</name>
<dbReference type="RefSeq" id="WP_109692157.1">
    <property type="nucleotide sequence ID" value="NZ_QGDD01000001.1"/>
</dbReference>
<evidence type="ECO:0000313" key="4">
    <source>
        <dbReference type="Proteomes" id="UP000245507"/>
    </source>
</evidence>
<keyword evidence="2" id="KW-0472">Membrane</keyword>
<accession>A0A316TJ64</accession>
<protein>
    <recommendedName>
        <fullName evidence="5">DUF2530 domain-containing protein</fullName>
    </recommendedName>
</protein>
<proteinExistence type="predicted"/>
<dbReference type="EMBL" id="QGDD01000001">
    <property type="protein sequence ID" value="PWN04653.1"/>
    <property type="molecule type" value="Genomic_DNA"/>
</dbReference>
<keyword evidence="2" id="KW-0812">Transmembrane</keyword>
<dbReference type="Proteomes" id="UP000245507">
    <property type="component" value="Unassembled WGS sequence"/>
</dbReference>
<keyword evidence="2" id="KW-1133">Transmembrane helix</keyword>
<evidence type="ECO:0000313" key="3">
    <source>
        <dbReference type="EMBL" id="PWN04653.1"/>
    </source>
</evidence>
<feature type="compositionally biased region" description="Basic and acidic residues" evidence="1">
    <location>
        <begin position="1"/>
        <end position="13"/>
    </location>
</feature>
<evidence type="ECO:0008006" key="5">
    <source>
        <dbReference type="Google" id="ProtNLM"/>
    </source>
</evidence>